<dbReference type="InterPro" id="IPR046341">
    <property type="entry name" value="SET_dom_sf"/>
</dbReference>
<dbReference type="EMBL" id="JAKUCV010000050">
    <property type="protein sequence ID" value="KAJ4851466.1"/>
    <property type="molecule type" value="Genomic_DNA"/>
</dbReference>
<evidence type="ECO:0000256" key="2">
    <source>
        <dbReference type="ARBA" id="ARBA00022454"/>
    </source>
</evidence>
<dbReference type="InterPro" id="IPR001214">
    <property type="entry name" value="SET_dom"/>
</dbReference>
<evidence type="ECO:0000256" key="1">
    <source>
        <dbReference type="ARBA" id="ARBA00004286"/>
    </source>
</evidence>
<dbReference type="Pfam" id="PF00856">
    <property type="entry name" value="SET"/>
    <property type="match status" value="1"/>
</dbReference>
<keyword evidence="2" id="KW-0158">Chromosome</keyword>
<comment type="caution">
    <text evidence="5">The sequence shown here is derived from an EMBL/GenBank/DDBJ whole genome shotgun (WGS) entry which is preliminary data.</text>
</comment>
<comment type="subcellular location">
    <subcellularLocation>
        <location evidence="1">Chromosome</location>
    </subcellularLocation>
</comment>
<proteinExistence type="predicted"/>
<dbReference type="PROSITE" id="PS50280">
    <property type="entry name" value="SET"/>
    <property type="match status" value="1"/>
</dbReference>
<dbReference type="PANTHER" id="PTHR46450">
    <property type="entry name" value="INACTIVE HISTONE-LYSINE N-METHYLTRANSFERASE SUVR1-RELATED"/>
    <property type="match status" value="1"/>
</dbReference>
<feature type="non-terminal residue" evidence="5">
    <location>
        <position position="284"/>
    </location>
</feature>
<dbReference type="Proteomes" id="UP001141552">
    <property type="component" value="Unassembled WGS sequence"/>
</dbReference>
<gene>
    <name evidence="5" type="ORF">Tsubulata_014135</name>
</gene>
<feature type="domain" description="SET" evidence="3">
    <location>
        <begin position="138"/>
        <end position="284"/>
    </location>
</feature>
<keyword evidence="6" id="KW-1185">Reference proteome</keyword>
<reference evidence="5" key="2">
    <citation type="journal article" date="2023" name="Plants (Basel)">
        <title>Annotation of the Turnera subulata (Passifloraceae) Draft Genome Reveals the S-Locus Evolved after the Divergence of Turneroideae from Passifloroideae in a Stepwise Manner.</title>
        <authorList>
            <person name="Henning P.M."/>
            <person name="Roalson E.H."/>
            <person name="Mir W."/>
            <person name="McCubbin A.G."/>
            <person name="Shore J.S."/>
        </authorList>
    </citation>
    <scope>NUCLEOTIDE SEQUENCE</scope>
    <source>
        <strain evidence="5">F60SS</strain>
    </source>
</reference>
<evidence type="ECO:0000259" key="3">
    <source>
        <dbReference type="PROSITE" id="PS50280"/>
    </source>
</evidence>
<evidence type="ECO:0008006" key="7">
    <source>
        <dbReference type="Google" id="ProtNLM"/>
    </source>
</evidence>
<dbReference type="GO" id="GO:0008270">
    <property type="term" value="F:zinc ion binding"/>
    <property type="evidence" value="ECO:0007669"/>
    <property type="project" value="InterPro"/>
</dbReference>
<dbReference type="InterPro" id="IPR007728">
    <property type="entry name" value="Pre-SET_dom"/>
</dbReference>
<sequence>NINIYSVFSYIPKSIIYDKAHVRFTLADISGEDCCSQCSNDCLTSATHCMCARETSGEFAYSPEGLVKESFLEECISLYKGLAEYCYFYCRNCPLQRLKKNAFNSCNGRIARTFIKECWSKCGCRQCGNRVVQRGITRNLQVFRTPEGKGWGLRTAEDLPRGAFVCEYAGEILTHCELQEQNMERSGHQKHMYVQLDAGWSSYSFLKDEEALALDAHDYGNVPRFINHRCFDATLIGIPVEVESPDRHYYHDYGIDFNDKNHETETFICLCGSSFSRGKKLGKK</sequence>
<dbReference type="GO" id="GO:0005694">
    <property type="term" value="C:chromosome"/>
    <property type="evidence" value="ECO:0007669"/>
    <property type="project" value="UniProtKB-SubCell"/>
</dbReference>
<evidence type="ECO:0000259" key="4">
    <source>
        <dbReference type="PROSITE" id="PS50867"/>
    </source>
</evidence>
<dbReference type="PANTHER" id="PTHR46450:SF24">
    <property type="entry name" value="HISTONE-LYSINE N-METHYLTRANSFERASE SUVR4"/>
    <property type="match status" value="1"/>
</dbReference>
<protein>
    <recommendedName>
        <fullName evidence="7">SET domain-containing protein</fullName>
    </recommendedName>
</protein>
<dbReference type="SUPFAM" id="SSF82199">
    <property type="entry name" value="SET domain"/>
    <property type="match status" value="1"/>
</dbReference>
<dbReference type="GO" id="GO:0005634">
    <property type="term" value="C:nucleus"/>
    <property type="evidence" value="ECO:0007669"/>
    <property type="project" value="InterPro"/>
</dbReference>
<dbReference type="AlphaFoldDB" id="A0A9Q0GNL1"/>
<dbReference type="Gene3D" id="2.170.270.10">
    <property type="entry name" value="SET domain"/>
    <property type="match status" value="1"/>
</dbReference>
<name>A0A9Q0GNL1_9ROSI</name>
<dbReference type="OrthoDB" id="308383at2759"/>
<evidence type="ECO:0000313" key="6">
    <source>
        <dbReference type="Proteomes" id="UP001141552"/>
    </source>
</evidence>
<reference evidence="5" key="1">
    <citation type="submission" date="2022-02" db="EMBL/GenBank/DDBJ databases">
        <authorList>
            <person name="Henning P.M."/>
            <person name="McCubbin A.G."/>
            <person name="Shore J.S."/>
        </authorList>
    </citation>
    <scope>NUCLEOTIDE SEQUENCE</scope>
    <source>
        <strain evidence="5">F60SS</strain>
        <tissue evidence="5">Leaves</tissue>
    </source>
</reference>
<dbReference type="PROSITE" id="PS50867">
    <property type="entry name" value="PRE_SET"/>
    <property type="match status" value="1"/>
</dbReference>
<organism evidence="5 6">
    <name type="scientific">Turnera subulata</name>
    <dbReference type="NCBI Taxonomy" id="218843"/>
    <lineage>
        <taxon>Eukaryota</taxon>
        <taxon>Viridiplantae</taxon>
        <taxon>Streptophyta</taxon>
        <taxon>Embryophyta</taxon>
        <taxon>Tracheophyta</taxon>
        <taxon>Spermatophyta</taxon>
        <taxon>Magnoliopsida</taxon>
        <taxon>eudicotyledons</taxon>
        <taxon>Gunneridae</taxon>
        <taxon>Pentapetalae</taxon>
        <taxon>rosids</taxon>
        <taxon>fabids</taxon>
        <taxon>Malpighiales</taxon>
        <taxon>Passifloraceae</taxon>
        <taxon>Turnera</taxon>
    </lineage>
</organism>
<dbReference type="SMART" id="SM00317">
    <property type="entry name" value="SET"/>
    <property type="match status" value="1"/>
</dbReference>
<dbReference type="GO" id="GO:0042054">
    <property type="term" value="F:histone methyltransferase activity"/>
    <property type="evidence" value="ECO:0007669"/>
    <property type="project" value="InterPro"/>
</dbReference>
<evidence type="ECO:0000313" key="5">
    <source>
        <dbReference type="EMBL" id="KAJ4851466.1"/>
    </source>
</evidence>
<accession>A0A9Q0GNL1</accession>
<feature type="domain" description="Pre-SET" evidence="4">
    <location>
        <begin position="38"/>
        <end position="135"/>
    </location>
</feature>